<dbReference type="Pfam" id="PF00187">
    <property type="entry name" value="Chitin_bind_1"/>
    <property type="match status" value="2"/>
</dbReference>
<dbReference type="OrthoDB" id="3231004at2759"/>
<evidence type="ECO:0000256" key="1">
    <source>
        <dbReference type="ARBA" id="ARBA00022669"/>
    </source>
</evidence>
<feature type="disulfide bond" evidence="3">
    <location>
        <begin position="72"/>
        <end position="86"/>
    </location>
</feature>
<dbReference type="SUPFAM" id="SSF57016">
    <property type="entry name" value="Plant lectins/antimicrobial peptides"/>
    <property type="match status" value="2"/>
</dbReference>
<dbReference type="Gene3D" id="3.30.60.10">
    <property type="entry name" value="Endochitinase-like"/>
    <property type="match status" value="2"/>
</dbReference>
<keyword evidence="2 3" id="KW-1015">Disulfide bond</keyword>
<accession>A0A168G1K0</accession>
<dbReference type="PANTHER" id="PTHR47849">
    <property type="entry name" value="CHITIN-BINDING LECTIN 1"/>
    <property type="match status" value="1"/>
</dbReference>
<dbReference type="STRING" id="1081108.A0A168G1K0"/>
<protein>
    <submittedName>
        <fullName evidence="6">Chitin-binding, type 1</fullName>
    </submittedName>
</protein>
<comment type="caution">
    <text evidence="3">Lacks conserved residue(s) required for the propagation of feature annotation.</text>
</comment>
<dbReference type="CDD" id="cd00035">
    <property type="entry name" value="ChtBD1"/>
    <property type="match status" value="2"/>
</dbReference>
<feature type="disulfide bond" evidence="3">
    <location>
        <begin position="58"/>
        <end position="73"/>
    </location>
</feature>
<keyword evidence="7" id="KW-1185">Reference proteome</keyword>
<dbReference type="InterPro" id="IPR036861">
    <property type="entry name" value="Endochitinase-like_sf"/>
</dbReference>
<proteinExistence type="predicted"/>
<feature type="chain" id="PRO_5007897091" evidence="4">
    <location>
        <begin position="18"/>
        <end position="156"/>
    </location>
</feature>
<dbReference type="GO" id="GO:0008061">
    <property type="term" value="F:chitin binding"/>
    <property type="evidence" value="ECO:0007669"/>
    <property type="project" value="UniProtKB-UniRule"/>
</dbReference>
<feature type="disulfide bond" evidence="3">
    <location>
        <begin position="67"/>
        <end position="79"/>
    </location>
</feature>
<dbReference type="EMBL" id="AZHF01000004">
    <property type="protein sequence ID" value="OAA75896.1"/>
    <property type="molecule type" value="Genomic_DNA"/>
</dbReference>
<keyword evidence="1 3" id="KW-0147">Chitin-binding</keyword>
<dbReference type="PANTHER" id="PTHR47849:SF8">
    <property type="entry name" value="LECTIN"/>
    <property type="match status" value="1"/>
</dbReference>
<name>A0A168G1K0_CORDF</name>
<reference evidence="6 7" key="1">
    <citation type="journal article" date="2016" name="Genome Biol. Evol.">
        <title>Divergent and convergent evolution of fungal pathogenicity.</title>
        <authorList>
            <person name="Shang Y."/>
            <person name="Xiao G."/>
            <person name="Zheng P."/>
            <person name="Cen K."/>
            <person name="Zhan S."/>
            <person name="Wang C."/>
        </authorList>
    </citation>
    <scope>NUCLEOTIDE SEQUENCE [LARGE SCALE GENOMIC DNA]</scope>
    <source>
        <strain evidence="6 7">RCEF 1005</strain>
    </source>
</reference>
<feature type="disulfide bond" evidence="3">
    <location>
        <begin position="126"/>
        <end position="140"/>
    </location>
</feature>
<gene>
    <name evidence="6" type="ORF">LEL_05580</name>
</gene>
<evidence type="ECO:0000256" key="4">
    <source>
        <dbReference type="SAM" id="SignalP"/>
    </source>
</evidence>
<dbReference type="SMART" id="SM00270">
    <property type="entry name" value="ChtBD1"/>
    <property type="match status" value="2"/>
</dbReference>
<keyword evidence="4" id="KW-0732">Signal</keyword>
<feature type="domain" description="Chitin-binding type-1" evidence="5">
    <location>
        <begin position="55"/>
        <end position="103"/>
    </location>
</feature>
<feature type="disulfide bond" evidence="3">
    <location>
        <begin position="121"/>
        <end position="133"/>
    </location>
</feature>
<dbReference type="PROSITE" id="PS50941">
    <property type="entry name" value="CHIT_BIND_I_2"/>
    <property type="match status" value="2"/>
</dbReference>
<evidence type="ECO:0000313" key="7">
    <source>
        <dbReference type="Proteomes" id="UP000076881"/>
    </source>
</evidence>
<feature type="domain" description="Chitin-binding type-1" evidence="5">
    <location>
        <begin position="109"/>
        <end position="156"/>
    </location>
</feature>
<dbReference type="Proteomes" id="UP000076881">
    <property type="component" value="Unassembled WGS sequence"/>
</dbReference>
<evidence type="ECO:0000313" key="6">
    <source>
        <dbReference type="EMBL" id="OAA75896.1"/>
    </source>
</evidence>
<dbReference type="AlphaFoldDB" id="A0A168G1K0"/>
<feature type="disulfide bond" evidence="3">
    <location>
        <begin position="112"/>
        <end position="127"/>
    </location>
</feature>
<evidence type="ECO:0000259" key="5">
    <source>
        <dbReference type="PROSITE" id="PS50941"/>
    </source>
</evidence>
<dbReference type="InterPro" id="IPR001002">
    <property type="entry name" value="Chitin-bd_1"/>
</dbReference>
<evidence type="ECO:0000256" key="2">
    <source>
        <dbReference type="ARBA" id="ARBA00023157"/>
    </source>
</evidence>
<evidence type="ECO:0000256" key="3">
    <source>
        <dbReference type="PROSITE-ProRule" id="PRU00261"/>
    </source>
</evidence>
<organism evidence="6 7">
    <name type="scientific">Akanthomyces lecanii RCEF 1005</name>
    <dbReference type="NCBI Taxonomy" id="1081108"/>
    <lineage>
        <taxon>Eukaryota</taxon>
        <taxon>Fungi</taxon>
        <taxon>Dikarya</taxon>
        <taxon>Ascomycota</taxon>
        <taxon>Pezizomycotina</taxon>
        <taxon>Sordariomycetes</taxon>
        <taxon>Hypocreomycetidae</taxon>
        <taxon>Hypocreales</taxon>
        <taxon>Cordycipitaceae</taxon>
        <taxon>Akanthomyces</taxon>
        <taxon>Cordyceps confragosa</taxon>
    </lineage>
</organism>
<comment type="caution">
    <text evidence="6">The sequence shown here is derived from an EMBL/GenBank/DDBJ whole genome shotgun (WGS) entry which is preliminary data.</text>
</comment>
<sequence length="156" mass="15910">MKLSITLFAALVYSVLGTPSLKNEVASGAAIVGRDLFGRDEPPGLCRTPKLAQSGERCGASFGGKVCDVGLCCSSISYCGATADHCGKYRGSNCQGDFGSCFCGGAKLNERCGTQGGNRVCDAGLCCSSIGYCGTSAAHCGVYQGGNCQPNFGRCN</sequence>
<feature type="signal peptide" evidence="4">
    <location>
        <begin position="1"/>
        <end position="17"/>
    </location>
</feature>